<keyword evidence="3" id="KW-1185">Reference proteome</keyword>
<evidence type="ECO:0000313" key="2">
    <source>
        <dbReference type="EMBL" id="CDH57687.1"/>
    </source>
</evidence>
<reference evidence="2" key="1">
    <citation type="submission" date="2013-08" db="EMBL/GenBank/DDBJ databases">
        <title>Gene expansion shapes genome architecture in the human pathogen Lichtheimia corymbifera: an evolutionary genomics analysis in the ancient terrestrial Mucorales (Mucoromycotina).</title>
        <authorList>
            <person name="Schwartze V.U."/>
            <person name="Winter S."/>
            <person name="Shelest E."/>
            <person name="Marcet-Houben M."/>
            <person name="Horn F."/>
            <person name="Wehner S."/>
            <person name="Hoffmann K."/>
            <person name="Riege K."/>
            <person name="Sammeth M."/>
            <person name="Nowrousian M."/>
            <person name="Valiante V."/>
            <person name="Linde J."/>
            <person name="Jacobsen I.D."/>
            <person name="Marz M."/>
            <person name="Brakhage A.A."/>
            <person name="Gabaldon T."/>
            <person name="Bocker S."/>
            <person name="Voigt K."/>
        </authorList>
    </citation>
    <scope>NUCLEOTIDE SEQUENCE [LARGE SCALE GENOMIC DNA]</scope>
    <source>
        <strain evidence="2">FSU 9682</strain>
    </source>
</reference>
<dbReference type="SUPFAM" id="SSF48452">
    <property type="entry name" value="TPR-like"/>
    <property type="match status" value="1"/>
</dbReference>
<protein>
    <submittedName>
        <fullName evidence="2">Uncharacterized protein</fullName>
    </submittedName>
</protein>
<dbReference type="Gene3D" id="1.25.40.10">
    <property type="entry name" value="Tetratricopeptide repeat domain"/>
    <property type="match status" value="1"/>
</dbReference>
<keyword evidence="1" id="KW-0802">TPR repeat</keyword>
<evidence type="ECO:0000313" key="3">
    <source>
        <dbReference type="Proteomes" id="UP000027586"/>
    </source>
</evidence>
<dbReference type="VEuPathDB" id="FungiDB:LCOR_08597.1"/>
<dbReference type="PANTHER" id="PTHR38926:SF72">
    <property type="entry name" value="IM:7136021-RELATED"/>
    <property type="match status" value="1"/>
</dbReference>
<sequence>MEWDKARAIRPRPLFPIHIHTRHTRPHENSTACSDLLQDPTTIRLHECNSSQQIEAATDIIQQSSSQLFHALHDRAKLLANSGQFEAALRDAVAMQKIRPTAALGYLCEGNVYCQQGRSEAATTIYDKALEAVPASDPHYNDLQQQRMTAKTMSNKRIDFISQLPIDVVSTYIIPRFMPTLLSSTGYCPYLHVSHTWQQRLLQYTDDLKFDVDYELRTFRQGHEQLVRCAPYVKSLDIIVRKQKHLVDLFTRAKFSSLKKLKLDSETSEPQLKALAMVADTLTHLDIGYNSSLHLRDILRSCPNLTFLKYPHLTHLGLHSWVPENVKKNYLVRILKLFPNLRSFEVYPMPEDSSILPLLSQQCPHLRTISYGREMQTGFDVPVVDGKEKGITVAGIGEGETLDQDELIKFLFQHHKSLKVLDMSLDIAAYGHSAWDFMDGKLYSAVPYLQWVLENAPLLGTVSVPESILIRDTVRGLKQLNHLATFHVREASGVVDDGVIGPLLEHHAAVGDRSTLKHIEINFATSQISNIAWLPLVCDLKWLKKLELSADYFSGDWRPFLSNLGKGCPALEELMLGHPMTNFYEGVITALDTHPNLKTLYIGATFLPEHELRQLVNFPRLQRVYFYFPVPDSIANYLRQRMEVIY</sequence>
<dbReference type="EMBL" id="CBTN010000048">
    <property type="protein sequence ID" value="CDH57687.1"/>
    <property type="molecule type" value="Genomic_DNA"/>
</dbReference>
<dbReference type="OrthoDB" id="2218971at2759"/>
<dbReference type="Gene3D" id="3.80.10.10">
    <property type="entry name" value="Ribonuclease Inhibitor"/>
    <property type="match status" value="2"/>
</dbReference>
<feature type="repeat" description="TPR" evidence="1">
    <location>
        <begin position="103"/>
        <end position="136"/>
    </location>
</feature>
<organism evidence="2 3">
    <name type="scientific">Lichtheimia corymbifera JMRC:FSU:9682</name>
    <dbReference type="NCBI Taxonomy" id="1263082"/>
    <lineage>
        <taxon>Eukaryota</taxon>
        <taxon>Fungi</taxon>
        <taxon>Fungi incertae sedis</taxon>
        <taxon>Mucoromycota</taxon>
        <taxon>Mucoromycotina</taxon>
        <taxon>Mucoromycetes</taxon>
        <taxon>Mucorales</taxon>
        <taxon>Lichtheimiaceae</taxon>
        <taxon>Lichtheimia</taxon>
    </lineage>
</organism>
<dbReference type="InterPro" id="IPR011990">
    <property type="entry name" value="TPR-like_helical_dom_sf"/>
</dbReference>
<dbReference type="InterPro" id="IPR032675">
    <property type="entry name" value="LRR_dom_sf"/>
</dbReference>
<dbReference type="PANTHER" id="PTHR38926">
    <property type="entry name" value="F-BOX DOMAIN CONTAINING PROTEIN, EXPRESSED"/>
    <property type="match status" value="1"/>
</dbReference>
<dbReference type="AlphaFoldDB" id="A0A068S790"/>
<gene>
    <name evidence="2" type="ORF">LCOR_08597.1</name>
</gene>
<dbReference type="SUPFAM" id="SSF52058">
    <property type="entry name" value="L domain-like"/>
    <property type="match status" value="1"/>
</dbReference>
<evidence type="ECO:0000256" key="1">
    <source>
        <dbReference type="PROSITE-ProRule" id="PRU00339"/>
    </source>
</evidence>
<name>A0A068S790_9FUNG</name>
<dbReference type="PROSITE" id="PS50005">
    <property type="entry name" value="TPR"/>
    <property type="match status" value="1"/>
</dbReference>
<dbReference type="InterPro" id="IPR019734">
    <property type="entry name" value="TPR_rpt"/>
</dbReference>
<proteinExistence type="predicted"/>
<accession>A0A068S790</accession>
<comment type="caution">
    <text evidence="2">The sequence shown here is derived from an EMBL/GenBank/DDBJ whole genome shotgun (WGS) entry which is preliminary data.</text>
</comment>
<dbReference type="Proteomes" id="UP000027586">
    <property type="component" value="Unassembled WGS sequence"/>
</dbReference>